<name>A0A2C9LVC9_BIOGL</name>
<dbReference type="EnsemblMetazoa" id="BGLB035431-RB">
    <property type="protein sequence ID" value="BGLB035431-PB"/>
    <property type="gene ID" value="BGLB035431"/>
</dbReference>
<gene>
    <name evidence="1" type="primary">106058889</name>
</gene>
<reference evidence="1" key="1">
    <citation type="submission" date="2020-05" db="UniProtKB">
        <authorList>
            <consortium name="EnsemblMetazoa"/>
        </authorList>
    </citation>
    <scope>IDENTIFICATION</scope>
    <source>
        <strain evidence="1">BB02</strain>
    </source>
</reference>
<dbReference type="VEuPathDB" id="VectorBase:BGLAX_036080"/>
<dbReference type="AlphaFoldDB" id="A0A2C9LVC9"/>
<evidence type="ECO:0000313" key="2">
    <source>
        <dbReference type="Proteomes" id="UP000076420"/>
    </source>
</evidence>
<proteinExistence type="predicted"/>
<dbReference type="Proteomes" id="UP000076420">
    <property type="component" value="Unassembled WGS sequence"/>
</dbReference>
<dbReference type="KEGG" id="bgt:106058889"/>
<sequence>MKMRPAKQIKVVRSQLEILEDLKVQLDSLLWCICNVIQVGESWIEEANNKTFSDIYQFLTFQTAECISKCSSIPNGSEDVCQSADTTEPCVNEKIPVTVPVVTLPGDSELSKLMLRFESMENSIAANSERIESLHQQFKGYEIKTQETISRSQEETENLHTQKYDQIIEELQAASSFMSHLQKKKQIYYRNK</sequence>
<organism evidence="1 2">
    <name type="scientific">Biomphalaria glabrata</name>
    <name type="common">Bloodfluke planorb</name>
    <name type="synonym">Freshwater snail</name>
    <dbReference type="NCBI Taxonomy" id="6526"/>
    <lineage>
        <taxon>Eukaryota</taxon>
        <taxon>Metazoa</taxon>
        <taxon>Spiralia</taxon>
        <taxon>Lophotrochozoa</taxon>
        <taxon>Mollusca</taxon>
        <taxon>Gastropoda</taxon>
        <taxon>Heterobranchia</taxon>
        <taxon>Euthyneura</taxon>
        <taxon>Panpulmonata</taxon>
        <taxon>Hygrophila</taxon>
        <taxon>Lymnaeoidea</taxon>
        <taxon>Planorbidae</taxon>
        <taxon>Biomphalaria</taxon>
    </lineage>
</organism>
<protein>
    <submittedName>
        <fullName evidence="1">Uncharacterized protein</fullName>
    </submittedName>
</protein>
<evidence type="ECO:0000313" key="1">
    <source>
        <dbReference type="EnsemblMetazoa" id="BGLB035431-PB"/>
    </source>
</evidence>
<dbReference type="VEuPathDB" id="VectorBase:BGLB035431"/>
<accession>A0A2C9LVC9</accession>